<dbReference type="RefSeq" id="WP_087554494.1">
    <property type="nucleotide sequence ID" value="NZ_CP033133.1"/>
</dbReference>
<reference evidence="1 2" key="1">
    <citation type="submission" date="2018-10" db="EMBL/GenBank/DDBJ databases">
        <title>The complete genome of Acinetobacter wuhouensis strain WCHAW010062.</title>
        <authorList>
            <person name="Hu Y."/>
            <person name="Long H."/>
            <person name="Feng Y."/>
            <person name="Zong Z."/>
        </authorList>
    </citation>
    <scope>NUCLEOTIDE SEQUENCE [LARGE SCALE GENOMIC DNA]</scope>
    <source>
        <strain evidence="1 2">WCHAW010062</strain>
    </source>
</reference>
<dbReference type="AlphaFoldDB" id="A0A3G2T1V4"/>
<evidence type="ECO:0000313" key="2">
    <source>
        <dbReference type="Proteomes" id="UP000279962"/>
    </source>
</evidence>
<organism evidence="1 2">
    <name type="scientific">Acinetobacter wuhouensis</name>
    <dbReference type="NCBI Taxonomy" id="1879050"/>
    <lineage>
        <taxon>Bacteria</taxon>
        <taxon>Pseudomonadati</taxon>
        <taxon>Pseudomonadota</taxon>
        <taxon>Gammaproteobacteria</taxon>
        <taxon>Moraxellales</taxon>
        <taxon>Moraxellaceae</taxon>
        <taxon>Acinetobacter</taxon>
    </lineage>
</organism>
<protein>
    <recommendedName>
        <fullName evidence="3">Nucleoid-associated protein</fullName>
    </recommendedName>
</protein>
<dbReference type="EMBL" id="CP033133">
    <property type="protein sequence ID" value="AYO54220.1"/>
    <property type="molecule type" value="Genomic_DNA"/>
</dbReference>
<proteinExistence type="predicted"/>
<name>A0A3G2T1V4_9GAMM</name>
<dbReference type="Proteomes" id="UP000279962">
    <property type="component" value="Chromosome"/>
</dbReference>
<evidence type="ECO:0000313" key="1">
    <source>
        <dbReference type="EMBL" id="AYO54220.1"/>
    </source>
</evidence>
<sequence>MSITLQNYSFYSVSVENPEPIIRSISGDSKDVQKYLENVIREAITPPKNQERIRGQYFKFKSMAERVASNLKAITLDEKNETWDEKVKDNAIKLLETERKAQEKIESMGRDIRKGCLLQIKCKIDDVASVALVKIDDKTYLDEEVMQFKKGLPLDTRVQKLAIIKFDAMGNDISLLLSDTNTSISQYWRDHFIVAEAIRDSKTNTQNAFNAIDNLLKRKIKTKSKNDYILLRNQLIIDFRQPSFAFNDFVEKVKSHEPLGEDLDQEIFKKFIVELEKPPEDTKKSFDTQFDIESKIIKARLNNNKIVIDENFELSVKGEVADLKSRLGVGIDEKTQRKFVKIYSDEGYNTFEHDFSED</sequence>
<accession>A0A3G2T1V4</accession>
<evidence type="ECO:0008006" key="3">
    <source>
        <dbReference type="Google" id="ProtNLM"/>
    </source>
</evidence>
<gene>
    <name evidence="1" type="ORF">CDG68_11500</name>
</gene>